<comment type="caution">
    <text evidence="1">The sequence shown here is derived from an EMBL/GenBank/DDBJ whole genome shotgun (WGS) entry which is preliminary data.</text>
</comment>
<accession>A0ABU3E4G8</accession>
<protein>
    <submittedName>
        <fullName evidence="1">Uncharacterized protein</fullName>
    </submittedName>
</protein>
<sequence>MKNSEIKKQIKTANENILRNVISERDDVFGNAKDGIAFKIDFGNENITNNRTVSIPIPGLEKAIEVIKEIDTESRDSEMKIRQIFNRHRSYSNSPLYMNCHFRRSDSY</sequence>
<dbReference type="Proteomes" id="UP001261624">
    <property type="component" value="Unassembled WGS sequence"/>
</dbReference>
<evidence type="ECO:0000313" key="2">
    <source>
        <dbReference type="Proteomes" id="UP001261624"/>
    </source>
</evidence>
<dbReference type="RefSeq" id="WP_311685830.1">
    <property type="nucleotide sequence ID" value="NZ_JAVRHM010000016.1"/>
</dbReference>
<gene>
    <name evidence="1" type="ORF">RM549_13820</name>
</gene>
<dbReference type="EMBL" id="JAVRHM010000016">
    <property type="protein sequence ID" value="MDT0690871.1"/>
    <property type="molecule type" value="Genomic_DNA"/>
</dbReference>
<organism evidence="1 2">
    <name type="scientific">Autumnicola patrickiae</name>
    <dbReference type="NCBI Taxonomy" id="3075591"/>
    <lineage>
        <taxon>Bacteria</taxon>
        <taxon>Pseudomonadati</taxon>
        <taxon>Bacteroidota</taxon>
        <taxon>Flavobacteriia</taxon>
        <taxon>Flavobacteriales</taxon>
        <taxon>Flavobacteriaceae</taxon>
        <taxon>Autumnicola</taxon>
    </lineage>
</organism>
<keyword evidence="2" id="KW-1185">Reference proteome</keyword>
<evidence type="ECO:0000313" key="1">
    <source>
        <dbReference type="EMBL" id="MDT0690871.1"/>
    </source>
</evidence>
<name>A0ABU3E4G8_9FLAO</name>
<reference evidence="1 2" key="1">
    <citation type="submission" date="2023-09" db="EMBL/GenBank/DDBJ databases">
        <authorList>
            <person name="Rey-Velasco X."/>
        </authorList>
    </citation>
    <scope>NUCLEOTIDE SEQUENCE [LARGE SCALE GENOMIC DNA]</scope>
    <source>
        <strain evidence="1 2">F188</strain>
    </source>
</reference>
<proteinExistence type="predicted"/>